<comment type="subunit">
    <text evidence="22">Interacts with the N-terminal part of Nlrp1a (NACHT, LRR and PYD domains-containing protein 1a, N-terminus) in absence of pathogens and other damage-associated signals. Homomultimer; forms the Nlrp1a inflammasome polymeric complex, a filament composed of homopolymers of this form in response to pathogens and other damage-associated signals. The Nlrp1a inflammasome polymeric complex directly recruits pro-caspase-1 (proCASP1) independently of PYCARD/ASC. Interacts (via CARD domain) with CASP1 (via CARD domain); leading to CASP1 activation.</text>
</comment>
<evidence type="ECO:0000256" key="18">
    <source>
        <dbReference type="ARBA" id="ARBA00024307"/>
    </source>
</evidence>
<dbReference type="GO" id="GO:0006508">
    <property type="term" value="P:proteolysis"/>
    <property type="evidence" value="ECO:0007669"/>
    <property type="project" value="UniProtKB-KW"/>
</dbReference>
<dbReference type="CDD" id="cd08330">
    <property type="entry name" value="CARD_ASC_NALP1"/>
    <property type="match status" value="1"/>
</dbReference>
<dbReference type="InterPro" id="IPR032675">
    <property type="entry name" value="LRR_dom_sf"/>
</dbReference>
<dbReference type="SMART" id="SM00368">
    <property type="entry name" value="LRR_RI"/>
    <property type="match status" value="3"/>
</dbReference>
<keyword evidence="13" id="KW-0832">Ubl conjugation</keyword>
<dbReference type="InterPro" id="IPR033516">
    <property type="entry name" value="CARD8/ASC/NALP1_CARD"/>
</dbReference>
<protein>
    <submittedName>
        <fullName evidence="28">Resistant anthrax lethal toxin</fullName>
    </submittedName>
</protein>
<proteinExistence type="evidence at transcript level"/>
<dbReference type="Pfam" id="PF05729">
    <property type="entry name" value="NACHT"/>
    <property type="match status" value="1"/>
</dbReference>
<evidence type="ECO:0000256" key="10">
    <source>
        <dbReference type="ARBA" id="ARBA00022741"/>
    </source>
</evidence>
<dbReference type="InterPro" id="IPR025307">
    <property type="entry name" value="FIIND_dom"/>
</dbReference>
<evidence type="ECO:0000256" key="16">
    <source>
        <dbReference type="ARBA" id="ARBA00023233"/>
    </source>
</evidence>
<evidence type="ECO:0000256" key="22">
    <source>
        <dbReference type="ARBA" id="ARBA00046508"/>
    </source>
</evidence>
<evidence type="ECO:0000256" key="19">
    <source>
        <dbReference type="ARBA" id="ARBA00024315"/>
    </source>
</evidence>
<dbReference type="GO" id="GO:0012501">
    <property type="term" value="P:programmed cell death"/>
    <property type="evidence" value="ECO:0007669"/>
    <property type="project" value="UniProtKB-KW"/>
</dbReference>
<keyword evidence="10" id="KW-0547">Nucleotide-binding</keyword>
<evidence type="ECO:0000256" key="20">
    <source>
        <dbReference type="ARBA" id="ARBA00024369"/>
    </source>
</evidence>
<evidence type="ECO:0000256" key="21">
    <source>
        <dbReference type="ARBA" id="ARBA00029394"/>
    </source>
</evidence>
<dbReference type="SUPFAM" id="SSF52540">
    <property type="entry name" value="P-loop containing nucleoside triphosphate hydrolases"/>
    <property type="match status" value="1"/>
</dbReference>
<evidence type="ECO:0000259" key="25">
    <source>
        <dbReference type="PROSITE" id="PS50209"/>
    </source>
</evidence>
<evidence type="ECO:0000256" key="2">
    <source>
        <dbReference type="ARBA" id="ARBA00004123"/>
    </source>
</evidence>
<dbReference type="GO" id="GO:0008233">
    <property type="term" value="F:peptidase activity"/>
    <property type="evidence" value="ECO:0007669"/>
    <property type="project" value="UniProtKB-KW"/>
</dbReference>
<dbReference type="InterPro" id="IPR011029">
    <property type="entry name" value="DEATH-like_dom_sf"/>
</dbReference>
<comment type="function">
    <text evidence="21">Constitutes the precursor of the Nlrp1a inflammasome, which mediates autoproteolytic processing within the FIIND domain to generate the N-terminal and C-terminal parts, which are associated non-covalently in absence of pathogens and other damage-associated signals.</text>
</comment>
<dbReference type="PRINTS" id="PR00364">
    <property type="entry name" value="DISEASERSIST"/>
</dbReference>
<feature type="domain" description="NACHT" evidence="26">
    <location>
        <begin position="186"/>
        <end position="495"/>
    </location>
</feature>
<dbReference type="PANTHER" id="PTHR46985:SF3">
    <property type="entry name" value="NACHT, LRR AND PYD DOMAINS-CONTAINING PROTEIN 1"/>
    <property type="match status" value="1"/>
</dbReference>
<dbReference type="Gene3D" id="1.10.533.10">
    <property type="entry name" value="Death Domain, Fas"/>
    <property type="match status" value="1"/>
</dbReference>
<keyword evidence="14" id="KW-0391">Immunity</keyword>
<dbReference type="GO" id="GO:0043025">
    <property type="term" value="C:neuronal cell body"/>
    <property type="evidence" value="ECO:0007669"/>
    <property type="project" value="UniProtKB-ARBA"/>
</dbReference>
<keyword evidence="16" id="KW-1271">Inflammasome</keyword>
<feature type="compositionally biased region" description="Polar residues" evidence="24">
    <location>
        <begin position="810"/>
        <end position="826"/>
    </location>
</feature>
<evidence type="ECO:0000256" key="14">
    <source>
        <dbReference type="ARBA" id="ARBA00022859"/>
    </source>
</evidence>
<dbReference type="PANTHER" id="PTHR46985">
    <property type="entry name" value="NACHT, LRR AND PYD DOMAINS-CONTAINING PROTEIN 1"/>
    <property type="match status" value="1"/>
</dbReference>
<dbReference type="AlphaFoldDB" id="C0L7G5"/>
<dbReference type="InterPro" id="IPR001315">
    <property type="entry name" value="CARD"/>
</dbReference>
<dbReference type="GO" id="GO:0051245">
    <property type="term" value="P:negative regulation of cellular defense response"/>
    <property type="evidence" value="ECO:0007669"/>
    <property type="project" value="UniProtKB-ARBA"/>
</dbReference>
<name>C0L7G5_RAT</name>
<keyword evidence="15" id="KW-0395">Inflammatory response</keyword>
<evidence type="ECO:0000256" key="23">
    <source>
        <dbReference type="ARBA" id="ARBA00046556"/>
    </source>
</evidence>
<dbReference type="PhylomeDB" id="C0L7G5"/>
<dbReference type="GO" id="GO:0005634">
    <property type="term" value="C:nucleus"/>
    <property type="evidence" value="ECO:0007669"/>
    <property type="project" value="UniProtKB-SubCell"/>
</dbReference>
<feature type="domain" description="CARD" evidence="25">
    <location>
        <begin position="1133"/>
        <end position="1222"/>
    </location>
</feature>
<keyword evidence="9" id="KW-0677">Repeat</keyword>
<comment type="subunit">
    <text evidence="20">Interacts with the C-terminal part of Nlrp1a (NACHT, LRR and PYD domains-containing protein 1a, C-terminus) in absence of pathogens and other damage-associated signals.</text>
</comment>
<evidence type="ECO:0000256" key="4">
    <source>
        <dbReference type="ARBA" id="ARBA00022490"/>
    </source>
</evidence>
<dbReference type="Pfam" id="PF00619">
    <property type="entry name" value="CARD"/>
    <property type="match status" value="1"/>
</dbReference>
<dbReference type="GO" id="GO:0045087">
    <property type="term" value="P:innate immune response"/>
    <property type="evidence" value="ECO:0007669"/>
    <property type="project" value="UniProtKB-KW"/>
</dbReference>
<evidence type="ECO:0000256" key="15">
    <source>
        <dbReference type="ARBA" id="ARBA00023198"/>
    </source>
</evidence>
<keyword evidence="4" id="KW-0963">Cytoplasm</keyword>
<sequence length="1229" mass="139672">MEESQSKQESNTRGRKGKITLSTRVAQHGSQQDVDPTFQTKRALERERSSPQVEQSFLGQLQSLLGWSSTSKDVPLSQLIREMDHESRRHSHQSKKKLDRSEHISEGTIPEIYEKRKETISHTQSMEQKYLFQNFTKLLLLQKCCPGGSEKLVRESWHPCVPEEGGHMIEIQDLFDPNLDTEKKPQLVIIEGAAGIGKSTLARQVKRAWEESQLYRDRFQHVFFFSCRELAQCKQLSLAELIAQGQEVLTAPTRQILFRPEKLLFILDGIDEPAWVLEDQNPELCVHWSQAQPVHTLLGSLLGKSILPEASLMLTARTTALQKLIPSLGQPHRVEVLGFSEFERKDYFYKYFAKERNTIIDFNLIGSIPVLLTLCEVPWVCWLLCTCLEKQMQQGEVLSLTSQTTTALCLKYLSLTIPGQHLSTQLRTLCSLAAEGICQRRTLFSKSDLCKQGLAEDAIATFLKIGVLQRQPSSLSYSFAHLCLQEFFAAMSYILEDSEEARGDMGNDRTVETLVERYGRQNLFEAPTVRFLLGLLNTREMREMENIFACKFPWKTKLKLLRSIVGEPFCQPCHLGLFHCLYENQEEELLTETMLCFPLTASGPNHMEATVFQTNVKRLVIQTDMELMVVTFCITFSHVRSLRLKGKGQQEYKLTAPAMVLYRWTPISEASWKVLFSNLKCTRNLEELDLSGNPLSYSAVRSLCTALRQPGCRLKTLWLVDCGLTSRCCSFLASMLSAHSRLAELDLRLNDLGDNGVRQLCEGLRNPACNLSILRLDQASLSEQVITELRALETKNPKLFISSTWMSHMTMPTENTDGEESLTSSKQQQQQSGDKHMEPLGTDDDFWGPSGPVSTEVVDRERNLYRVRLPMAGSYHCPSTGLHFVVTRAVTIEIGFCAWSQFLHETPLQHSHMVAGPLFDIKAEHGAVTAVCLPHFVSLQEGKVDSSLFHVAHFQDHGMVLETPARVEPHFAVLENPSFSPMGVLLRMIPAVGHFIPITSITLIYYRLYLEDITFHLYLVPNDCTIRKAIDEEELKFQFVRINKPPPVDALYVGSRYIVSSSKEVEILPKELELCYRSPRESQLFSEIYVGNIGSGINLQLTDKKYMNLIWEALLKPGDLRPALPRMASAPKDAPALLHFVDQHREQLVARVTSVDPLLDKLHGLVLSEEDYETVRAEATNQDKMRKLFRGSRSWSWDCKDHFYQALKETHPHLIMDLLEKSGGVSVRL</sequence>
<feature type="compositionally biased region" description="Basic and acidic residues" evidence="24">
    <location>
        <begin position="1"/>
        <end position="12"/>
    </location>
</feature>
<evidence type="ECO:0000256" key="1">
    <source>
        <dbReference type="ARBA" id="ARBA00004110"/>
    </source>
</evidence>
<dbReference type="FunFam" id="1.10.533.10:FF:000013">
    <property type="entry name" value="Apoptosis-associated speck-like protein containing a CARD"/>
    <property type="match status" value="1"/>
</dbReference>
<dbReference type="SUPFAM" id="SSF52047">
    <property type="entry name" value="RNI-like"/>
    <property type="match status" value="1"/>
</dbReference>
<comment type="function">
    <text evidence="18">Regulatory part that prevents formation of the Nlrp1a inflammasome: in absence of pathogens and other damage-associated signals, interacts with the C-terminal part of Nlrp1a (NACHT, LRR and PYD domains-containing protein 1a, C-terminus), preventing activation of the Nlrp1a inflammasome. In response to pathogen-associated signals, this part is ubiquitinated by the N-end rule pathway and degraded by the proteasome, releasing the cleaved C-terminal part of the protein, which polymerizes and forms the Nlrp1a inflammasome.</text>
</comment>
<dbReference type="InterPro" id="IPR041267">
    <property type="entry name" value="NLRP_HD2"/>
</dbReference>
<dbReference type="GO" id="GO:0097110">
    <property type="term" value="F:scaffold protein binding"/>
    <property type="evidence" value="ECO:0007669"/>
    <property type="project" value="UniProtKB-ARBA"/>
</dbReference>
<evidence type="ECO:0000259" key="26">
    <source>
        <dbReference type="PROSITE" id="PS50837"/>
    </source>
</evidence>
<comment type="function">
    <text evidence="19">Constitutes the active part of the Nlrp1a inflammasome. In absence of pathogens and other damage-associated signals, interacts with the N-terminal part of Nlrp1a (NACHT, LRR and PYD domains-containing protein 1a, N-terminus), preventing activation of the Nlrp1a inflammasome. In response to pathogen-associated signals, the N-terminal part of Nlrp1a is degraded by the proteasome, releasing this form, which polymerizes to form the Nlrp1a inflammasome complex: the Nlrp1a inflammasome complex then directly recruits pro-caspase-1 (proCASP1) and promotes caspase-1 (CASP1) activation, leading to gasdermin-D (GSDMD) cleavage and subsequent pyroptosis.</text>
</comment>
<evidence type="ECO:0000256" key="3">
    <source>
        <dbReference type="ARBA" id="ARBA00008665"/>
    </source>
</evidence>
<evidence type="ECO:0000256" key="24">
    <source>
        <dbReference type="SAM" id="MobiDB-lite"/>
    </source>
</evidence>
<dbReference type="Pfam" id="PF17779">
    <property type="entry name" value="WHD_NOD2"/>
    <property type="match status" value="1"/>
</dbReference>
<feature type="region of interest" description="Disordered" evidence="24">
    <location>
        <begin position="1"/>
        <end position="55"/>
    </location>
</feature>
<keyword evidence="6" id="KW-1210">Necrosis</keyword>
<dbReference type="GO" id="GO:0005524">
    <property type="term" value="F:ATP binding"/>
    <property type="evidence" value="ECO:0007669"/>
    <property type="project" value="UniProtKB-KW"/>
</dbReference>
<dbReference type="Pfam" id="PF13553">
    <property type="entry name" value="FIIND"/>
    <property type="match status" value="1"/>
</dbReference>
<dbReference type="GO" id="GO:0140639">
    <property type="term" value="P:positive regulation of pyroptotic inflammatory response"/>
    <property type="evidence" value="ECO:0007669"/>
    <property type="project" value="UniProtKB-ARBA"/>
</dbReference>
<evidence type="ECO:0000313" key="28">
    <source>
        <dbReference type="EMBL" id="ACN39235.1"/>
    </source>
</evidence>
<feature type="region of interest" description="Disordered" evidence="24">
    <location>
        <begin position="82"/>
        <end position="102"/>
    </location>
</feature>
<evidence type="ECO:0000256" key="8">
    <source>
        <dbReference type="ARBA" id="ARBA00022670"/>
    </source>
</evidence>
<keyword evidence="12" id="KW-0067">ATP-binding</keyword>
<gene>
    <name evidence="28" type="primary">Nalp1</name>
</gene>
<dbReference type="GO" id="GO:0042981">
    <property type="term" value="P:regulation of apoptotic process"/>
    <property type="evidence" value="ECO:0007669"/>
    <property type="project" value="InterPro"/>
</dbReference>
<dbReference type="InterPro" id="IPR041075">
    <property type="entry name" value="NOD1/2_WH"/>
</dbReference>
<comment type="subcellular location">
    <subcellularLocation>
        <location evidence="1">Inflammasome</location>
    </subcellularLocation>
    <subcellularLocation>
        <location evidence="2">Nucleus</location>
    </subcellularLocation>
</comment>
<evidence type="ECO:0000256" key="9">
    <source>
        <dbReference type="ARBA" id="ARBA00022737"/>
    </source>
</evidence>
<dbReference type="PROSITE" id="PS51830">
    <property type="entry name" value="FIIND"/>
    <property type="match status" value="1"/>
</dbReference>
<dbReference type="InterPro" id="IPR007111">
    <property type="entry name" value="NACHT_NTPase"/>
</dbReference>
<evidence type="ECO:0000256" key="13">
    <source>
        <dbReference type="ARBA" id="ARBA00022843"/>
    </source>
</evidence>
<dbReference type="InterPro" id="IPR051249">
    <property type="entry name" value="NLRP_Inflammasome"/>
</dbReference>
<feature type="region of interest" description="Disordered" evidence="24">
    <location>
        <begin position="810"/>
        <end position="853"/>
    </location>
</feature>
<feature type="domain" description="FIIND" evidence="27">
    <location>
        <begin position="846"/>
        <end position="1129"/>
    </location>
</feature>
<keyword evidence="17" id="KW-0539">Nucleus</keyword>
<dbReference type="PROSITE" id="PS50837">
    <property type="entry name" value="NACHT"/>
    <property type="match status" value="1"/>
</dbReference>
<dbReference type="Pfam" id="PF17776">
    <property type="entry name" value="NLRC4_HD2"/>
    <property type="match status" value="1"/>
</dbReference>
<dbReference type="FunFam" id="3.40.50.300:FF:000897">
    <property type="entry name" value="NLR family pyrin domain containing 1"/>
    <property type="match status" value="1"/>
</dbReference>
<dbReference type="PROSITE" id="PS50209">
    <property type="entry name" value="CARD"/>
    <property type="match status" value="1"/>
</dbReference>
<dbReference type="EMBL" id="FJ665183">
    <property type="protein sequence ID" value="ACN39235.1"/>
    <property type="molecule type" value="mRNA"/>
</dbReference>
<evidence type="ECO:0000256" key="6">
    <source>
        <dbReference type="ARBA" id="ARBA00022590"/>
    </source>
</evidence>
<keyword evidence="8" id="KW-0645">Protease</keyword>
<evidence type="ECO:0000259" key="27">
    <source>
        <dbReference type="PROSITE" id="PS51830"/>
    </source>
</evidence>
<organism evidence="28">
    <name type="scientific">Rattus norvegicus</name>
    <name type="common">Rat</name>
    <dbReference type="NCBI Taxonomy" id="10116"/>
    <lineage>
        <taxon>Eukaryota</taxon>
        <taxon>Metazoa</taxon>
        <taxon>Chordata</taxon>
        <taxon>Craniata</taxon>
        <taxon>Vertebrata</taxon>
        <taxon>Euteleostomi</taxon>
        <taxon>Mammalia</taxon>
        <taxon>Eutheria</taxon>
        <taxon>Euarchontoglires</taxon>
        <taxon>Glires</taxon>
        <taxon>Rodentia</taxon>
        <taxon>Myomorpha</taxon>
        <taxon>Muroidea</taxon>
        <taxon>Muridae</taxon>
        <taxon>Murinae</taxon>
        <taxon>Rattus</taxon>
    </lineage>
</organism>
<dbReference type="InterPro" id="IPR027417">
    <property type="entry name" value="P-loop_NTPase"/>
</dbReference>
<evidence type="ECO:0000256" key="17">
    <source>
        <dbReference type="ARBA" id="ARBA00023242"/>
    </source>
</evidence>
<dbReference type="GO" id="GO:0061702">
    <property type="term" value="C:canonical inflammasome complex"/>
    <property type="evidence" value="ECO:0007669"/>
    <property type="project" value="UniProtKB-SubCell"/>
</dbReference>
<comment type="similarity">
    <text evidence="3">Belongs to the NLRP family.</text>
</comment>
<accession>C0L7G5</accession>
<dbReference type="GO" id="GO:0006954">
    <property type="term" value="P:inflammatory response"/>
    <property type="evidence" value="ECO:0007669"/>
    <property type="project" value="UniProtKB-KW"/>
</dbReference>
<evidence type="ECO:0000256" key="11">
    <source>
        <dbReference type="ARBA" id="ARBA00022801"/>
    </source>
</evidence>
<evidence type="ECO:0000256" key="7">
    <source>
        <dbReference type="ARBA" id="ARBA00022614"/>
    </source>
</evidence>
<keyword evidence="5" id="KW-0399">Innate immunity</keyword>
<comment type="subunit">
    <text evidence="23">Interacts (via LRR repeats) with BCL2 and BCL2L1 (via the loop between motifs BH4 and BH3). Interacts with NOD2; this interaction is enhanced in the presence of muramyl dipeptide (MDP) and increases IL1B release. Interacts with EIF2AK2/PKR; this interaction requires EIF2AK2 activity, is accompanied by EIF2AK2 autophosphorylation and promotes inflammasome assembly in response to danger-associated signals. Interacts with MEFV; this interaction targets Nlrp1a to degradation by autophagy, hence preventing excessive IL1B- and IL18-mediated inflammation. Interacts with DPP9; leading to inhibit activation of the inflammasome. DPP9 acts via formation of a ternary complex, composed of a DPP9 homodimer, one full-length NLRP1 protein, and one cleaved C-terminus of Nlrp1a (NACHT, LRR and PYD domains-containing protein 1a, C-terminus). Interacts with DPP8; leading to inhibit activation of the inflammasome, probably via formation of a ternary complex with DPP8.</text>
</comment>
<dbReference type="Gene3D" id="3.80.10.10">
    <property type="entry name" value="Ribonuclease Inhibitor"/>
    <property type="match status" value="1"/>
</dbReference>
<dbReference type="Pfam" id="PF13516">
    <property type="entry name" value="LRR_6"/>
    <property type="match status" value="2"/>
</dbReference>
<keyword evidence="11" id="KW-0378">Hydrolase</keyword>
<feature type="compositionally biased region" description="Polar residues" evidence="24">
    <location>
        <begin position="20"/>
        <end position="40"/>
    </location>
</feature>
<feature type="compositionally biased region" description="Basic residues" evidence="24">
    <location>
        <begin position="88"/>
        <end position="98"/>
    </location>
</feature>
<evidence type="ECO:0000256" key="5">
    <source>
        <dbReference type="ARBA" id="ARBA00022588"/>
    </source>
</evidence>
<dbReference type="InterPro" id="IPR001611">
    <property type="entry name" value="Leu-rich_rpt"/>
</dbReference>
<dbReference type="SUPFAM" id="SSF47986">
    <property type="entry name" value="DEATH domain"/>
    <property type="match status" value="1"/>
</dbReference>
<keyword evidence="7" id="KW-0433">Leucine-rich repeat</keyword>
<evidence type="ECO:0000256" key="12">
    <source>
        <dbReference type="ARBA" id="ARBA00022840"/>
    </source>
</evidence>
<dbReference type="Gene3D" id="3.40.50.300">
    <property type="entry name" value="P-loop containing nucleotide triphosphate hydrolases"/>
    <property type="match status" value="1"/>
</dbReference>
<dbReference type="Pfam" id="PF23679">
    <property type="entry name" value="UPA-FIIND"/>
    <property type="match status" value="1"/>
</dbReference>
<reference evidence="28" key="1">
    <citation type="submission" date="2009-01" db="EMBL/GenBank/DDBJ databases">
        <title>Nalp1 genes control the susceptibility to anthrax lethal toxin (LT) in rats.</title>
        <authorList>
            <person name="Nour A.M."/>
            <person name="Brojatsch J."/>
        </authorList>
    </citation>
    <scope>NUCLEOTIDE SEQUENCE</scope>
    <source>
        <strain evidence="28">LEW/MolTac</strain>
    </source>
</reference>